<evidence type="ECO:0000256" key="3">
    <source>
        <dbReference type="ARBA" id="ARBA00023136"/>
    </source>
</evidence>
<keyword evidence="1 4" id="KW-0812">Transmembrane</keyword>
<sequence length="421" mass="43056">MPHVGPASDLDITRSAPHRAGVHAIPPGQDRLPVVRVLLYGLASAGGVIGYLPLLTLLLPMKLASFPEDMRYGVLAVCGVVGAIVAGGANIAFGWLGDRSVARGGGRRHWMVSGTIATVLAFAAIVVARAPAAIVAAIVLFQIAINAVLAQVASLIAEEVPAAQKGTAAALSTLGNPFAAGASAIVVAAAATQGWRLAIVAVLMTGCLLPLMLAGTQRIVSSDPAAPARTAMRRDLIVAWAARLLMQIANCGVGLYLFFYFERFGRVGDDMAIPVARLLFVATIVPVPLALALGRWSDRIARRRPFLAATAVLATLGLAGMAVAASWTIAAVAYVAFASGVAAFIALNTGHAMLLLSDGTRRGRDLGLLNLANTLPQVVAPLLAWGSGPAHGFGTALSIMAAMTLLAGILPLVAGGDTGRG</sequence>
<evidence type="ECO:0000259" key="5">
    <source>
        <dbReference type="PROSITE" id="PS50850"/>
    </source>
</evidence>
<feature type="transmembrane region" description="Helical" evidence="4">
    <location>
        <begin position="236"/>
        <end position="259"/>
    </location>
</feature>
<feature type="transmembrane region" description="Helical" evidence="4">
    <location>
        <begin position="333"/>
        <end position="356"/>
    </location>
</feature>
<dbReference type="CDD" id="cd06174">
    <property type="entry name" value="MFS"/>
    <property type="match status" value="1"/>
</dbReference>
<feature type="transmembrane region" description="Helical" evidence="4">
    <location>
        <begin position="109"/>
        <end position="128"/>
    </location>
</feature>
<proteinExistence type="predicted"/>
<gene>
    <name evidence="6" type="ORF">GCM10009102_25790</name>
</gene>
<reference evidence="6 7" key="1">
    <citation type="journal article" date="2019" name="Int. J. Syst. Evol. Microbiol.">
        <title>The Global Catalogue of Microorganisms (GCM) 10K type strain sequencing project: providing services to taxonomists for standard genome sequencing and annotation.</title>
        <authorList>
            <consortium name="The Broad Institute Genomics Platform"/>
            <consortium name="The Broad Institute Genome Sequencing Center for Infectious Disease"/>
            <person name="Wu L."/>
            <person name="Ma J."/>
        </authorList>
    </citation>
    <scope>NUCLEOTIDE SEQUENCE [LARGE SCALE GENOMIC DNA]</scope>
    <source>
        <strain evidence="6 7">JCM 14603</strain>
    </source>
</reference>
<dbReference type="PANTHER" id="PTHR23528:SF1">
    <property type="entry name" value="MAJOR FACILITATOR SUPERFAMILY (MFS) PROFILE DOMAIN-CONTAINING PROTEIN"/>
    <property type="match status" value="1"/>
</dbReference>
<dbReference type="EMBL" id="BAAAES010000009">
    <property type="protein sequence ID" value="GAA0673097.1"/>
    <property type="molecule type" value="Genomic_DNA"/>
</dbReference>
<dbReference type="Gene3D" id="1.20.1250.20">
    <property type="entry name" value="MFS general substrate transporter like domains"/>
    <property type="match status" value="2"/>
</dbReference>
<dbReference type="InterPro" id="IPR036259">
    <property type="entry name" value="MFS_trans_sf"/>
</dbReference>
<evidence type="ECO:0000256" key="4">
    <source>
        <dbReference type="SAM" id="Phobius"/>
    </source>
</evidence>
<comment type="caution">
    <text evidence="6">The sequence shown here is derived from an EMBL/GenBank/DDBJ whole genome shotgun (WGS) entry which is preliminary data.</text>
</comment>
<feature type="transmembrane region" description="Helical" evidence="4">
    <location>
        <begin position="72"/>
        <end position="97"/>
    </location>
</feature>
<evidence type="ECO:0000313" key="6">
    <source>
        <dbReference type="EMBL" id="GAA0673097.1"/>
    </source>
</evidence>
<dbReference type="PANTHER" id="PTHR23528">
    <property type="match status" value="1"/>
</dbReference>
<dbReference type="SUPFAM" id="SSF103473">
    <property type="entry name" value="MFS general substrate transporter"/>
    <property type="match status" value="1"/>
</dbReference>
<feature type="transmembrane region" description="Helical" evidence="4">
    <location>
        <begin position="368"/>
        <end position="387"/>
    </location>
</feature>
<name>A0ABN1HY73_9SPHN</name>
<feature type="transmembrane region" description="Helical" evidence="4">
    <location>
        <begin position="134"/>
        <end position="156"/>
    </location>
</feature>
<feature type="transmembrane region" description="Helical" evidence="4">
    <location>
        <begin position="168"/>
        <end position="191"/>
    </location>
</feature>
<dbReference type="Proteomes" id="UP001500238">
    <property type="component" value="Unassembled WGS sequence"/>
</dbReference>
<feature type="transmembrane region" description="Helical" evidence="4">
    <location>
        <begin position="197"/>
        <end position="215"/>
    </location>
</feature>
<keyword evidence="2 4" id="KW-1133">Transmembrane helix</keyword>
<evidence type="ECO:0000256" key="1">
    <source>
        <dbReference type="ARBA" id="ARBA00022692"/>
    </source>
</evidence>
<evidence type="ECO:0000313" key="7">
    <source>
        <dbReference type="Proteomes" id="UP001500238"/>
    </source>
</evidence>
<feature type="domain" description="Major facilitator superfamily (MFS) profile" evidence="5">
    <location>
        <begin position="39"/>
        <end position="419"/>
    </location>
</feature>
<keyword evidence="3 4" id="KW-0472">Membrane</keyword>
<dbReference type="PROSITE" id="PS50850">
    <property type="entry name" value="MFS"/>
    <property type="match status" value="1"/>
</dbReference>
<feature type="transmembrane region" description="Helical" evidence="4">
    <location>
        <begin position="37"/>
        <end position="60"/>
    </location>
</feature>
<feature type="transmembrane region" description="Helical" evidence="4">
    <location>
        <begin position="271"/>
        <end position="294"/>
    </location>
</feature>
<accession>A0ABN1HY73</accession>
<keyword evidence="7" id="KW-1185">Reference proteome</keyword>
<evidence type="ECO:0000256" key="2">
    <source>
        <dbReference type="ARBA" id="ARBA00022989"/>
    </source>
</evidence>
<feature type="transmembrane region" description="Helical" evidence="4">
    <location>
        <begin position="306"/>
        <end position="327"/>
    </location>
</feature>
<feature type="transmembrane region" description="Helical" evidence="4">
    <location>
        <begin position="393"/>
        <end position="414"/>
    </location>
</feature>
<organism evidence="6 7">
    <name type="scientific">Sphingomonas insulae</name>
    <dbReference type="NCBI Taxonomy" id="424800"/>
    <lineage>
        <taxon>Bacteria</taxon>
        <taxon>Pseudomonadati</taxon>
        <taxon>Pseudomonadota</taxon>
        <taxon>Alphaproteobacteria</taxon>
        <taxon>Sphingomonadales</taxon>
        <taxon>Sphingomonadaceae</taxon>
        <taxon>Sphingomonas</taxon>
    </lineage>
</organism>
<dbReference type="InterPro" id="IPR020846">
    <property type="entry name" value="MFS_dom"/>
</dbReference>
<protein>
    <submittedName>
        <fullName evidence="6">MFS transporter</fullName>
    </submittedName>
</protein>